<organism evidence="1 2">
    <name type="scientific">Enhygromyxa salina</name>
    <dbReference type="NCBI Taxonomy" id="215803"/>
    <lineage>
        <taxon>Bacteria</taxon>
        <taxon>Pseudomonadati</taxon>
        <taxon>Myxococcota</taxon>
        <taxon>Polyangia</taxon>
        <taxon>Nannocystales</taxon>
        <taxon>Nannocystaceae</taxon>
        <taxon>Enhygromyxa</taxon>
    </lineage>
</organism>
<evidence type="ECO:0000313" key="1">
    <source>
        <dbReference type="EMBL" id="PRQ03170.1"/>
    </source>
</evidence>
<dbReference type="AlphaFoldDB" id="A0A2S9YDH8"/>
<dbReference type="EMBL" id="PVNK01000104">
    <property type="protein sequence ID" value="PRQ03170.1"/>
    <property type="molecule type" value="Genomic_DNA"/>
</dbReference>
<evidence type="ECO:0000313" key="2">
    <source>
        <dbReference type="Proteomes" id="UP000237968"/>
    </source>
</evidence>
<comment type="caution">
    <text evidence="1">The sequence shown here is derived from an EMBL/GenBank/DDBJ whole genome shotgun (WGS) entry which is preliminary data.</text>
</comment>
<sequence length="536" mass="57268">MSVWTDGKTHVVVGPAGLSIHRDDEVQLILAADQLGGQLPPKKGKAGFARIRPLAVNAGVELAFTVDAERKLVRAPLGEAKGDTLKFPWDISALAPADGQRVFAAYVTGTKARALTSIVLGSPPADPKGKWEHEYENDKPKKVDWPENLLWEKAPWSRKTRWATDPDLIQVNANPHAYTVYDTASAVVGVLRRPGPKQPPEGFACVLRTPQEKGTTVAATATSRGVLVATCKPDGQAVICEFADDGKLLAHRLFTAKKIGPLALAGSRVFALVEDRKLLILDSELAPEAELELGDAFAAGPSQVQLRPNPEGTGFLLAVADKVLRGVASDAGAWSLTELDLTSVPPPGEAHAAEIAEAEIEQPNEPTGANGQPLDSRTRIITQAPRLSLNPQQPNDAWSFPAGGHFEIALNAVSVGGPAETGLQIEVHGDALDKGLIELESVAIEGTNQGQASFEIRGKKRVALLPEFRLPAGVDPVKDRKIKPKDRFLENPEDTFVTVRLSGKTLAPGSELIYVRVGFDGTDEGSLMRGRPLTVS</sequence>
<dbReference type="Proteomes" id="UP000237968">
    <property type="component" value="Unassembled WGS sequence"/>
</dbReference>
<keyword evidence="2" id="KW-1185">Reference proteome</keyword>
<accession>A0A2S9YDH8</accession>
<dbReference type="OrthoDB" id="5486065at2"/>
<protein>
    <submittedName>
        <fullName evidence="1">Uncharacterized protein</fullName>
    </submittedName>
</protein>
<proteinExistence type="predicted"/>
<reference evidence="1 2" key="1">
    <citation type="submission" date="2018-03" db="EMBL/GenBank/DDBJ databases">
        <title>Draft Genome Sequences of the Obligatory Marine Myxobacteria Enhygromyxa salina SWB005.</title>
        <authorList>
            <person name="Poehlein A."/>
            <person name="Moghaddam J.A."/>
            <person name="Harms H."/>
            <person name="Alanjari M."/>
            <person name="Koenig G.M."/>
            <person name="Daniel R."/>
            <person name="Schaeberle T.F."/>
        </authorList>
    </citation>
    <scope>NUCLEOTIDE SEQUENCE [LARGE SCALE GENOMIC DNA]</scope>
    <source>
        <strain evidence="1 2">SWB005</strain>
    </source>
</reference>
<name>A0A2S9YDH8_9BACT</name>
<dbReference type="RefSeq" id="WP_106391238.1">
    <property type="nucleotide sequence ID" value="NZ_PVNK01000104.1"/>
</dbReference>
<gene>
    <name evidence="1" type="ORF">ENSA5_17910</name>
</gene>